<keyword evidence="1" id="KW-0813">Transport</keyword>
<feature type="transmembrane region" description="Helical" evidence="1">
    <location>
        <begin position="322"/>
        <end position="345"/>
    </location>
</feature>
<evidence type="ECO:0000313" key="2">
    <source>
        <dbReference type="EMBL" id="MBE6834440.1"/>
    </source>
</evidence>
<dbReference type="HAMAP" id="MF_02062">
    <property type="entry name" value="GltS"/>
    <property type="match status" value="1"/>
</dbReference>
<name>A0A928KTV5_9FIRM</name>
<dbReference type="GO" id="GO:0015813">
    <property type="term" value="P:L-glutamate transmembrane transport"/>
    <property type="evidence" value="ECO:0007669"/>
    <property type="project" value="InterPro"/>
</dbReference>
<evidence type="ECO:0000256" key="1">
    <source>
        <dbReference type="HAMAP-Rule" id="MF_02062"/>
    </source>
</evidence>
<dbReference type="PANTHER" id="PTHR36178:SF1">
    <property type="entry name" value="SODIUM_GLUTAMATE SYMPORTER"/>
    <property type="match status" value="1"/>
</dbReference>
<feature type="transmembrane region" description="Helical" evidence="1">
    <location>
        <begin position="112"/>
        <end position="137"/>
    </location>
</feature>
<dbReference type="InterPro" id="IPR004445">
    <property type="entry name" value="GltS"/>
</dbReference>
<sequence>MGVLKGVIDIGTNDAGMTTIGLNMYLAAGLAALLFWLGNWTVDKVRFLKEKCIPSPLVGGLYFAIVNTILTASGVLTISFNDTLQSFFMLVFFCTVGFTVSIPILKSGGKSILIMLLLATVMTFLQNFLGGGIMAAFGQDPRLGVAAGSTALIGGPGTAAAFGATMDAPFDQGGYNMGGTGTIVGVTAAVFGLVMGSIMGGPTAYRRIKQFNLKSTEAALEGGEDGETYKTTGADFTQAAMLLAVAIGIGQLVSVGLKAATGITLPGYIGAMLVAAVMRNVNDARGKKYPGDEIDTIGGLSLNLFLAMAMMGLKLWQLVDLALPLIVALLAQIVLMYLFSYYVVFNVMGKNYNAAVQTAGFIGFAMGATSNAMANMQAVTKQYGPAREAYFVIPMVGGLFIDFVNAAIITGFLNWWTP</sequence>
<comment type="caution">
    <text evidence="2">The sequence shown here is derived from an EMBL/GenBank/DDBJ whole genome shotgun (WGS) entry which is preliminary data.</text>
</comment>
<organism evidence="2 3">
    <name type="scientific">Faecalispora sporosphaeroides</name>
    <dbReference type="NCBI Taxonomy" id="1549"/>
    <lineage>
        <taxon>Bacteria</taxon>
        <taxon>Bacillati</taxon>
        <taxon>Bacillota</taxon>
        <taxon>Clostridia</taxon>
        <taxon>Eubacteriales</taxon>
        <taxon>Oscillospiraceae</taxon>
        <taxon>Faecalispora</taxon>
    </lineage>
</organism>
<dbReference type="Pfam" id="PF03616">
    <property type="entry name" value="Glt_symporter"/>
    <property type="match status" value="1"/>
</dbReference>
<comment type="similarity">
    <text evidence="1">Belongs to the glutamate:Na(+) symporter (ESS) (TC 2.A.27) family.</text>
</comment>
<feature type="transmembrane region" description="Helical" evidence="1">
    <location>
        <begin position="263"/>
        <end position="282"/>
    </location>
</feature>
<comment type="function">
    <text evidence="1">Catalyzes the sodium-dependent transport of glutamate.</text>
</comment>
<dbReference type="Proteomes" id="UP000754750">
    <property type="component" value="Unassembled WGS sequence"/>
</dbReference>
<protein>
    <recommendedName>
        <fullName evidence="1">Sodium/glutamate symporter</fullName>
    </recommendedName>
</protein>
<gene>
    <name evidence="2" type="ORF">E7512_12845</name>
</gene>
<feature type="transmembrane region" description="Helical" evidence="1">
    <location>
        <begin position="389"/>
        <end position="416"/>
    </location>
</feature>
<dbReference type="PANTHER" id="PTHR36178">
    <property type="entry name" value="SLR0625 PROTEIN"/>
    <property type="match status" value="1"/>
</dbReference>
<proteinExistence type="inferred from homology"/>
<dbReference type="GO" id="GO:0005886">
    <property type="term" value="C:plasma membrane"/>
    <property type="evidence" value="ECO:0007669"/>
    <property type="project" value="UniProtKB-SubCell"/>
</dbReference>
<evidence type="ECO:0000313" key="3">
    <source>
        <dbReference type="Proteomes" id="UP000754750"/>
    </source>
</evidence>
<keyword evidence="1" id="KW-0029">Amino-acid transport</keyword>
<feature type="transmembrane region" description="Helical" evidence="1">
    <location>
        <begin position="183"/>
        <end position="205"/>
    </location>
</feature>
<keyword evidence="1" id="KW-1133">Transmembrane helix</keyword>
<comment type="subcellular location">
    <subcellularLocation>
        <location evidence="1">Cell membrane</location>
        <topology evidence="1">Multi-pass membrane protein</topology>
    </subcellularLocation>
</comment>
<feature type="transmembrane region" description="Helical" evidence="1">
    <location>
        <begin position="239"/>
        <end position="257"/>
    </location>
</feature>
<feature type="transmembrane region" description="Helical" evidence="1">
    <location>
        <begin position="352"/>
        <end position="369"/>
    </location>
</feature>
<keyword evidence="1" id="KW-1003">Cell membrane</keyword>
<feature type="transmembrane region" description="Helical" evidence="1">
    <location>
        <begin position="20"/>
        <end position="38"/>
    </location>
</feature>
<feature type="transmembrane region" description="Helical" evidence="1">
    <location>
        <begin position="294"/>
        <end position="316"/>
    </location>
</feature>
<keyword evidence="1" id="KW-0812">Transmembrane</keyword>
<dbReference type="AlphaFoldDB" id="A0A928KTV5"/>
<dbReference type="RefSeq" id="WP_326840876.1">
    <property type="nucleotide sequence ID" value="NZ_JBKWRC010000003.1"/>
</dbReference>
<keyword evidence="1" id="KW-0769">Symport</keyword>
<keyword evidence="1" id="KW-0406">Ion transport</keyword>
<keyword evidence="1" id="KW-0915">Sodium</keyword>
<feature type="transmembrane region" description="Helical" evidence="1">
    <location>
        <begin position="86"/>
        <end position="105"/>
    </location>
</feature>
<keyword evidence="1" id="KW-0472">Membrane</keyword>
<feature type="transmembrane region" description="Helical" evidence="1">
    <location>
        <begin position="59"/>
        <end position="80"/>
    </location>
</feature>
<dbReference type="EMBL" id="SVNY01000007">
    <property type="protein sequence ID" value="MBE6834440.1"/>
    <property type="molecule type" value="Genomic_DNA"/>
</dbReference>
<keyword evidence="1" id="KW-0739">Sodium transport</keyword>
<reference evidence="2" key="1">
    <citation type="submission" date="2019-04" db="EMBL/GenBank/DDBJ databases">
        <title>Evolution of Biomass-Degrading Anaerobic Consortia Revealed by Metagenomics.</title>
        <authorList>
            <person name="Peng X."/>
        </authorList>
    </citation>
    <scope>NUCLEOTIDE SEQUENCE</scope>
    <source>
        <strain evidence="2">SIG551</strain>
    </source>
</reference>
<accession>A0A928KTV5</accession>
<dbReference type="GO" id="GO:0015501">
    <property type="term" value="F:glutamate:sodium symporter activity"/>
    <property type="evidence" value="ECO:0007669"/>
    <property type="project" value="UniProtKB-UniRule"/>
</dbReference>